<keyword evidence="3" id="KW-0808">Transferase</keyword>
<keyword evidence="6" id="KW-0862">Zinc</keyword>
<evidence type="ECO:0000256" key="9">
    <source>
        <dbReference type="ARBA" id="ARBA00023163"/>
    </source>
</evidence>
<dbReference type="GO" id="GO:0008270">
    <property type="term" value="F:zinc ion binding"/>
    <property type="evidence" value="ECO:0007669"/>
    <property type="project" value="UniProtKB-KW"/>
</dbReference>
<name>A0A6S7IV15_PARCT</name>
<evidence type="ECO:0000256" key="6">
    <source>
        <dbReference type="ARBA" id="ARBA00022833"/>
    </source>
</evidence>
<dbReference type="GO" id="GO:0004402">
    <property type="term" value="F:histone acetyltransferase activity"/>
    <property type="evidence" value="ECO:0007669"/>
    <property type="project" value="InterPro"/>
</dbReference>
<evidence type="ECO:0000256" key="5">
    <source>
        <dbReference type="ARBA" id="ARBA00022771"/>
    </source>
</evidence>
<dbReference type="GO" id="GO:0031490">
    <property type="term" value="F:chromatin DNA binding"/>
    <property type="evidence" value="ECO:0007669"/>
    <property type="project" value="TreeGrafter"/>
</dbReference>
<accession>A0A6S7IV15</accession>
<evidence type="ECO:0000256" key="3">
    <source>
        <dbReference type="ARBA" id="ARBA00022679"/>
    </source>
</evidence>
<dbReference type="GO" id="GO:0045944">
    <property type="term" value="P:positive regulation of transcription by RNA polymerase II"/>
    <property type="evidence" value="ECO:0007669"/>
    <property type="project" value="TreeGrafter"/>
</dbReference>
<dbReference type="InterPro" id="IPR035898">
    <property type="entry name" value="TAZ_dom_sf"/>
</dbReference>
<feature type="non-terminal residue" evidence="12">
    <location>
        <position position="112"/>
    </location>
</feature>
<dbReference type="EMBL" id="CACRXK020011603">
    <property type="protein sequence ID" value="CAB4021757.1"/>
    <property type="molecule type" value="Genomic_DNA"/>
</dbReference>
<evidence type="ECO:0000256" key="7">
    <source>
        <dbReference type="ARBA" id="ARBA00022853"/>
    </source>
</evidence>
<dbReference type="PROSITE" id="PS50134">
    <property type="entry name" value="ZF_TAZ"/>
    <property type="match status" value="1"/>
</dbReference>
<dbReference type="EC" id="2.3.1.48" evidence="2"/>
<sequence length="112" mass="12723">MTPLQNAPSQTPTADPAEKRRLIQQQLVLLLHADKCQRREQNMTNGEVKSCNLPHCRTMKNVLAHLKVCTSGNSCEVVHCASSRQIIKHWKNCNCDCPVCSPLKHPRRNRVK</sequence>
<keyword evidence="10" id="KW-0539">Nucleus</keyword>
<comment type="subcellular location">
    <subcellularLocation>
        <location evidence="1">Nucleus</location>
    </subcellularLocation>
</comment>
<dbReference type="InterPro" id="IPR000197">
    <property type="entry name" value="Znf_TAZ"/>
</dbReference>
<keyword evidence="13" id="KW-1185">Reference proteome</keyword>
<protein>
    <recommendedName>
        <fullName evidence="2">histone acetyltransferase</fullName>
        <ecNumber evidence="2">2.3.1.48</ecNumber>
    </recommendedName>
</protein>
<evidence type="ECO:0000256" key="1">
    <source>
        <dbReference type="ARBA" id="ARBA00004123"/>
    </source>
</evidence>
<evidence type="ECO:0000256" key="8">
    <source>
        <dbReference type="ARBA" id="ARBA00023015"/>
    </source>
</evidence>
<evidence type="ECO:0000256" key="2">
    <source>
        <dbReference type="ARBA" id="ARBA00013184"/>
    </source>
</evidence>
<dbReference type="PANTHER" id="PTHR13808:SF1">
    <property type="entry name" value="HISTONE ACETYLTRANSFERASE"/>
    <property type="match status" value="1"/>
</dbReference>
<dbReference type="PANTHER" id="PTHR13808">
    <property type="entry name" value="CBP/P300-RELATED"/>
    <property type="match status" value="1"/>
</dbReference>
<dbReference type="Pfam" id="PF02135">
    <property type="entry name" value="zf-TAZ"/>
    <property type="match status" value="1"/>
</dbReference>
<proteinExistence type="predicted"/>
<dbReference type="SMART" id="SM00551">
    <property type="entry name" value="ZnF_TAZ"/>
    <property type="match status" value="1"/>
</dbReference>
<dbReference type="GO" id="GO:0005667">
    <property type="term" value="C:transcription regulator complex"/>
    <property type="evidence" value="ECO:0007669"/>
    <property type="project" value="TreeGrafter"/>
</dbReference>
<dbReference type="Gene3D" id="1.20.1020.10">
    <property type="entry name" value="TAZ domain"/>
    <property type="match status" value="1"/>
</dbReference>
<keyword evidence="5" id="KW-0863">Zinc-finger</keyword>
<dbReference type="AlphaFoldDB" id="A0A6S7IV15"/>
<reference evidence="12" key="1">
    <citation type="submission" date="2020-04" db="EMBL/GenBank/DDBJ databases">
        <authorList>
            <person name="Alioto T."/>
            <person name="Alioto T."/>
            <person name="Gomez Garrido J."/>
        </authorList>
    </citation>
    <scope>NUCLEOTIDE SEQUENCE</scope>
    <source>
        <strain evidence="12">A484AB</strain>
    </source>
</reference>
<comment type="caution">
    <text evidence="12">The sequence shown here is derived from an EMBL/GenBank/DDBJ whole genome shotgun (WGS) entry which is preliminary data.</text>
</comment>
<dbReference type="OrthoDB" id="899at2759"/>
<dbReference type="InterPro" id="IPR013178">
    <property type="entry name" value="Histone_AcTrfase_Rtt109/CBP"/>
</dbReference>
<keyword evidence="4" id="KW-0479">Metal-binding</keyword>
<evidence type="ECO:0000256" key="10">
    <source>
        <dbReference type="ARBA" id="ARBA00023242"/>
    </source>
</evidence>
<keyword evidence="9" id="KW-0804">Transcription</keyword>
<evidence type="ECO:0000313" key="13">
    <source>
        <dbReference type="Proteomes" id="UP001152795"/>
    </source>
</evidence>
<gene>
    <name evidence="12" type="ORF">PACLA_8A082250</name>
</gene>
<comment type="catalytic activity">
    <reaction evidence="11">
        <text>L-lysyl-[protein] + acetyl-CoA = N(6)-acetyl-L-lysyl-[protein] + CoA + H(+)</text>
        <dbReference type="Rhea" id="RHEA:45948"/>
        <dbReference type="Rhea" id="RHEA-COMP:9752"/>
        <dbReference type="Rhea" id="RHEA-COMP:10731"/>
        <dbReference type="ChEBI" id="CHEBI:15378"/>
        <dbReference type="ChEBI" id="CHEBI:29969"/>
        <dbReference type="ChEBI" id="CHEBI:57287"/>
        <dbReference type="ChEBI" id="CHEBI:57288"/>
        <dbReference type="ChEBI" id="CHEBI:61930"/>
        <dbReference type="EC" id="2.3.1.48"/>
    </reaction>
</comment>
<dbReference type="GO" id="GO:0000123">
    <property type="term" value="C:histone acetyltransferase complex"/>
    <property type="evidence" value="ECO:0007669"/>
    <property type="project" value="TreeGrafter"/>
</dbReference>
<keyword evidence="8" id="KW-0805">Transcription regulation</keyword>
<organism evidence="12 13">
    <name type="scientific">Paramuricea clavata</name>
    <name type="common">Red gorgonian</name>
    <name type="synonym">Violescent sea-whip</name>
    <dbReference type="NCBI Taxonomy" id="317549"/>
    <lineage>
        <taxon>Eukaryota</taxon>
        <taxon>Metazoa</taxon>
        <taxon>Cnidaria</taxon>
        <taxon>Anthozoa</taxon>
        <taxon>Octocorallia</taxon>
        <taxon>Malacalcyonacea</taxon>
        <taxon>Plexauridae</taxon>
        <taxon>Paramuricea</taxon>
    </lineage>
</organism>
<dbReference type="GO" id="GO:0005634">
    <property type="term" value="C:nucleus"/>
    <property type="evidence" value="ECO:0007669"/>
    <property type="project" value="UniProtKB-SubCell"/>
</dbReference>
<evidence type="ECO:0000313" key="12">
    <source>
        <dbReference type="EMBL" id="CAB4021757.1"/>
    </source>
</evidence>
<keyword evidence="7" id="KW-0156">Chromatin regulator</keyword>
<evidence type="ECO:0000256" key="11">
    <source>
        <dbReference type="ARBA" id="ARBA00048017"/>
    </source>
</evidence>
<dbReference type="Proteomes" id="UP001152795">
    <property type="component" value="Unassembled WGS sequence"/>
</dbReference>
<evidence type="ECO:0000256" key="4">
    <source>
        <dbReference type="ARBA" id="ARBA00022723"/>
    </source>
</evidence>
<dbReference type="GO" id="GO:0003713">
    <property type="term" value="F:transcription coactivator activity"/>
    <property type="evidence" value="ECO:0007669"/>
    <property type="project" value="TreeGrafter"/>
</dbReference>
<dbReference type="SUPFAM" id="SSF57933">
    <property type="entry name" value="TAZ domain"/>
    <property type="match status" value="1"/>
</dbReference>